<gene>
    <name evidence="2" type="ORF">FSB75_04160</name>
</gene>
<keyword evidence="1" id="KW-1133">Transmembrane helix</keyword>
<keyword evidence="1" id="KW-0472">Membrane</keyword>
<protein>
    <recommendedName>
        <fullName evidence="4">MtN3 and saliva related transmembrane protein</fullName>
    </recommendedName>
</protein>
<dbReference type="NCBIfam" id="NF037968">
    <property type="entry name" value="SemiSWEET_2"/>
    <property type="match status" value="1"/>
</dbReference>
<evidence type="ECO:0008006" key="4">
    <source>
        <dbReference type="Google" id="ProtNLM"/>
    </source>
</evidence>
<evidence type="ECO:0000313" key="2">
    <source>
        <dbReference type="EMBL" id="QEC55132.1"/>
    </source>
</evidence>
<feature type="transmembrane region" description="Helical" evidence="1">
    <location>
        <begin position="62"/>
        <end position="81"/>
    </location>
</feature>
<dbReference type="Pfam" id="PF03083">
    <property type="entry name" value="MtN3_slv"/>
    <property type="match status" value="1"/>
</dbReference>
<feature type="transmembrane region" description="Helical" evidence="1">
    <location>
        <begin position="36"/>
        <end position="56"/>
    </location>
</feature>
<proteinExistence type="predicted"/>
<organism evidence="2 3">
    <name type="scientific">Flavisolibacter ginsenosidimutans</name>
    <dbReference type="NCBI Taxonomy" id="661481"/>
    <lineage>
        <taxon>Bacteria</taxon>
        <taxon>Pseudomonadati</taxon>
        <taxon>Bacteroidota</taxon>
        <taxon>Chitinophagia</taxon>
        <taxon>Chitinophagales</taxon>
        <taxon>Chitinophagaceae</taxon>
        <taxon>Flavisolibacter</taxon>
    </lineage>
</organism>
<accession>A0A5B8UFB5</accession>
<dbReference type="AlphaFoldDB" id="A0A5B8UFB5"/>
<dbReference type="InterPro" id="IPR004316">
    <property type="entry name" value="SWEET_rpt"/>
</dbReference>
<dbReference type="OrthoDB" id="122062at2"/>
<keyword evidence="3" id="KW-1185">Reference proteome</keyword>
<dbReference type="RefSeq" id="WP_146783217.1">
    <property type="nucleotide sequence ID" value="NZ_BAABIO010000006.1"/>
</dbReference>
<name>A0A5B8UFB5_9BACT</name>
<dbReference type="EMBL" id="CP042433">
    <property type="protein sequence ID" value="QEC55132.1"/>
    <property type="molecule type" value="Genomic_DNA"/>
</dbReference>
<dbReference type="GO" id="GO:0016020">
    <property type="term" value="C:membrane"/>
    <property type="evidence" value="ECO:0007669"/>
    <property type="project" value="InterPro"/>
</dbReference>
<dbReference type="KEGG" id="fgg:FSB75_04160"/>
<dbReference type="Gene3D" id="1.20.1280.290">
    <property type="match status" value="1"/>
</dbReference>
<evidence type="ECO:0000256" key="1">
    <source>
        <dbReference type="SAM" id="Phobius"/>
    </source>
</evidence>
<reference evidence="2 3" key="1">
    <citation type="journal article" date="2015" name="Int. J. Syst. Evol. Microbiol.">
        <title>Flavisolibacter ginsenosidimutans sp. nov., with ginsenoside-converting activity isolated from soil used for cultivating ginseng.</title>
        <authorList>
            <person name="Zhao Y."/>
            <person name="Liu Q."/>
            <person name="Kang M.S."/>
            <person name="Jin F."/>
            <person name="Yu H."/>
            <person name="Im W.T."/>
        </authorList>
    </citation>
    <scope>NUCLEOTIDE SEQUENCE [LARGE SCALE GENOMIC DNA]</scope>
    <source>
        <strain evidence="2 3">Gsoil 636</strain>
    </source>
</reference>
<dbReference type="GO" id="GO:0051119">
    <property type="term" value="F:sugar transmembrane transporter activity"/>
    <property type="evidence" value="ECO:0007669"/>
    <property type="project" value="InterPro"/>
</dbReference>
<dbReference type="Proteomes" id="UP000321204">
    <property type="component" value="Chromosome"/>
</dbReference>
<keyword evidence="1" id="KW-0812">Transmembrane</keyword>
<sequence>MNWTQVVGLFAGVCTASSLLPQLIKTIKEKKAEDISKLMLAVLMLGVATWVAYGFMRNDFPIILTNSFSFLLNVFMMVLRFKYSRKGK</sequence>
<evidence type="ECO:0000313" key="3">
    <source>
        <dbReference type="Proteomes" id="UP000321204"/>
    </source>
</evidence>
<dbReference type="InterPro" id="IPR047662">
    <property type="entry name" value="SemiSWEET"/>
</dbReference>